<evidence type="ECO:0000313" key="2">
    <source>
        <dbReference type="EMBL" id="RCU42830.1"/>
    </source>
</evidence>
<reference evidence="2 3" key="1">
    <citation type="submission" date="2018-07" db="EMBL/GenBank/DDBJ databases">
        <title>Chryseobacterium lacus sp. nov., isolated from lake water.</title>
        <authorList>
            <person name="Li C.-M."/>
        </authorList>
    </citation>
    <scope>NUCLEOTIDE SEQUENCE [LARGE SCALE GENOMIC DNA]</scope>
    <source>
        <strain evidence="2 3">YLOS41</strain>
    </source>
</reference>
<sequence length="87" mass="10143">MRRFAMHLLPKRFVKIRYYGILSSSWKRGKLQGLQESLKVERSVFVRQTMLRKCSCCKKGNLVTIAIFGQRGPPQDFLFVTQTFSAK</sequence>
<keyword evidence="3" id="KW-1185">Reference proteome</keyword>
<dbReference type="GO" id="GO:0004803">
    <property type="term" value="F:transposase activity"/>
    <property type="evidence" value="ECO:0007669"/>
    <property type="project" value="InterPro"/>
</dbReference>
<evidence type="ECO:0000259" key="1">
    <source>
        <dbReference type="Pfam" id="PF04986"/>
    </source>
</evidence>
<dbReference type="GO" id="GO:0006313">
    <property type="term" value="P:DNA transposition"/>
    <property type="evidence" value="ECO:0007669"/>
    <property type="project" value="InterPro"/>
</dbReference>
<organism evidence="2 3">
    <name type="scientific">Chryseobacterium lacus</name>
    <dbReference type="NCBI Taxonomy" id="2058346"/>
    <lineage>
        <taxon>Bacteria</taxon>
        <taxon>Pseudomonadati</taxon>
        <taxon>Bacteroidota</taxon>
        <taxon>Flavobacteriia</taxon>
        <taxon>Flavobacteriales</taxon>
        <taxon>Weeksellaceae</taxon>
        <taxon>Chryseobacterium group</taxon>
        <taxon>Chryseobacterium</taxon>
    </lineage>
</organism>
<dbReference type="Proteomes" id="UP000252172">
    <property type="component" value="Unassembled WGS sequence"/>
</dbReference>
<feature type="domain" description="Transposase IS801/IS1294" evidence="1">
    <location>
        <begin position="1"/>
        <end position="24"/>
    </location>
</feature>
<protein>
    <recommendedName>
        <fullName evidence="1">Transposase IS801/IS1294 domain-containing protein</fullName>
    </recommendedName>
</protein>
<proteinExistence type="predicted"/>
<dbReference type="AlphaFoldDB" id="A0A368MY27"/>
<evidence type="ECO:0000313" key="3">
    <source>
        <dbReference type="Proteomes" id="UP000252172"/>
    </source>
</evidence>
<dbReference type="GO" id="GO:0003677">
    <property type="term" value="F:DNA binding"/>
    <property type="evidence" value="ECO:0007669"/>
    <property type="project" value="InterPro"/>
</dbReference>
<dbReference type="InterPro" id="IPR007069">
    <property type="entry name" value="Transposase_32"/>
</dbReference>
<name>A0A368MY27_9FLAO</name>
<dbReference type="OrthoDB" id="9791273at2"/>
<dbReference type="Pfam" id="PF04986">
    <property type="entry name" value="Y2_Tnp"/>
    <property type="match status" value="1"/>
</dbReference>
<accession>A0A368MY27</accession>
<gene>
    <name evidence="2" type="ORF">DQ356_08480</name>
</gene>
<dbReference type="EMBL" id="QPIE01000005">
    <property type="protein sequence ID" value="RCU42830.1"/>
    <property type="molecule type" value="Genomic_DNA"/>
</dbReference>
<comment type="caution">
    <text evidence="2">The sequence shown here is derived from an EMBL/GenBank/DDBJ whole genome shotgun (WGS) entry which is preliminary data.</text>
</comment>